<dbReference type="PROSITE" id="PS00018">
    <property type="entry name" value="EF_HAND_1"/>
    <property type="match status" value="2"/>
</dbReference>
<feature type="domain" description="EF-hand" evidence="5">
    <location>
        <begin position="157"/>
        <end position="192"/>
    </location>
</feature>
<feature type="domain" description="EF-hand" evidence="5">
    <location>
        <begin position="83"/>
        <end position="118"/>
    </location>
</feature>
<keyword evidence="2" id="KW-0106">Calcium</keyword>
<dbReference type="GO" id="GO:0016460">
    <property type="term" value="C:myosin II complex"/>
    <property type="evidence" value="ECO:0007669"/>
    <property type="project" value="TreeGrafter"/>
</dbReference>
<feature type="region of interest" description="Disordered" evidence="4">
    <location>
        <begin position="1"/>
        <end position="45"/>
    </location>
</feature>
<dbReference type="AlphaFoldDB" id="A0A0B6Y7P6"/>
<dbReference type="GO" id="GO:0005509">
    <property type="term" value="F:calcium ion binding"/>
    <property type="evidence" value="ECO:0007669"/>
    <property type="project" value="InterPro"/>
</dbReference>
<dbReference type="PANTHER" id="PTHR23048:SF59">
    <property type="entry name" value="EF-HAND SUPERFAMILY PROTEIN"/>
    <property type="match status" value="1"/>
</dbReference>
<dbReference type="FunFam" id="1.10.238.10:FF:000001">
    <property type="entry name" value="Calmodulin 1"/>
    <property type="match status" value="1"/>
</dbReference>
<evidence type="ECO:0000313" key="6">
    <source>
        <dbReference type="EMBL" id="CEK52179.1"/>
    </source>
</evidence>
<dbReference type="InterPro" id="IPR011992">
    <property type="entry name" value="EF-hand-dom_pair"/>
</dbReference>
<feature type="domain" description="EF-hand" evidence="5">
    <location>
        <begin position="193"/>
        <end position="228"/>
    </location>
</feature>
<proteinExistence type="predicted"/>
<organism evidence="6">
    <name type="scientific">Arion vulgaris</name>
    <dbReference type="NCBI Taxonomy" id="1028688"/>
    <lineage>
        <taxon>Eukaryota</taxon>
        <taxon>Metazoa</taxon>
        <taxon>Spiralia</taxon>
        <taxon>Lophotrochozoa</taxon>
        <taxon>Mollusca</taxon>
        <taxon>Gastropoda</taxon>
        <taxon>Heterobranchia</taxon>
        <taxon>Euthyneura</taxon>
        <taxon>Panpulmonata</taxon>
        <taxon>Eupulmonata</taxon>
        <taxon>Stylommatophora</taxon>
        <taxon>Helicina</taxon>
        <taxon>Arionoidea</taxon>
        <taxon>Arionidae</taxon>
        <taxon>Arion</taxon>
    </lineage>
</organism>
<dbReference type="InterPro" id="IPR050230">
    <property type="entry name" value="CALM/Myosin/TropC-like"/>
</dbReference>
<dbReference type="EMBL" id="HACG01005314">
    <property type="protein sequence ID" value="CEK52179.1"/>
    <property type="molecule type" value="Transcribed_RNA"/>
</dbReference>
<name>A0A0B6Y7P6_9EUPU</name>
<dbReference type="PROSITE" id="PS50222">
    <property type="entry name" value="EF_HAND_2"/>
    <property type="match status" value="3"/>
</dbReference>
<protein>
    <recommendedName>
        <fullName evidence="5">EF-hand domain-containing protein</fullName>
    </recommendedName>
</protein>
<dbReference type="Pfam" id="PF13499">
    <property type="entry name" value="EF-hand_7"/>
    <property type="match status" value="2"/>
</dbReference>
<evidence type="ECO:0000256" key="3">
    <source>
        <dbReference type="ARBA" id="ARBA00023179"/>
    </source>
</evidence>
<dbReference type="InterPro" id="IPR002048">
    <property type="entry name" value="EF_hand_dom"/>
</dbReference>
<dbReference type="SMART" id="SM00054">
    <property type="entry name" value="EFh"/>
    <property type="match status" value="3"/>
</dbReference>
<reference evidence="6" key="1">
    <citation type="submission" date="2014-12" db="EMBL/GenBank/DDBJ databases">
        <title>Insight into the proteome of Arion vulgaris.</title>
        <authorList>
            <person name="Aradska J."/>
            <person name="Bulat T."/>
            <person name="Smidak R."/>
            <person name="Sarate P."/>
            <person name="Gangsoo J."/>
            <person name="Sialana F."/>
            <person name="Bilban M."/>
            <person name="Lubec G."/>
        </authorList>
    </citation>
    <scope>NUCLEOTIDE SEQUENCE</scope>
    <source>
        <tissue evidence="6">Skin</tissue>
    </source>
</reference>
<dbReference type="Gene3D" id="1.10.238.10">
    <property type="entry name" value="EF-hand"/>
    <property type="match status" value="1"/>
</dbReference>
<keyword evidence="3" id="KW-0514">Muscle protein</keyword>
<evidence type="ECO:0000256" key="2">
    <source>
        <dbReference type="ARBA" id="ARBA00022837"/>
    </source>
</evidence>
<evidence type="ECO:0000256" key="4">
    <source>
        <dbReference type="SAM" id="MobiDB-lite"/>
    </source>
</evidence>
<dbReference type="InterPro" id="IPR018247">
    <property type="entry name" value="EF_Hand_1_Ca_BS"/>
</dbReference>
<dbReference type="PANTHER" id="PTHR23048">
    <property type="entry name" value="MYOSIN LIGHT CHAIN 1, 3"/>
    <property type="match status" value="1"/>
</dbReference>
<accession>A0A0B6Y7P6</accession>
<gene>
    <name evidence="6" type="primary">ORF15795</name>
</gene>
<evidence type="ECO:0000259" key="5">
    <source>
        <dbReference type="PROSITE" id="PS50222"/>
    </source>
</evidence>
<evidence type="ECO:0000256" key="1">
    <source>
        <dbReference type="ARBA" id="ARBA00022737"/>
    </source>
</evidence>
<dbReference type="CDD" id="cd00051">
    <property type="entry name" value="EFh"/>
    <property type="match status" value="1"/>
</dbReference>
<feature type="compositionally biased region" description="Basic residues" evidence="4">
    <location>
        <begin position="1"/>
        <end position="25"/>
    </location>
</feature>
<dbReference type="SUPFAM" id="SSF47473">
    <property type="entry name" value="EF-hand"/>
    <property type="match status" value="1"/>
</dbReference>
<sequence length="228" mass="26177">MPRRSGIKTSKGKHKGKKLSGKNKTSKSAAAHKSEKHADTRSTLTQLRPGERLIHLLKTHPVEKKELYGFKVTTRVLQQLTPQEIRDLRTIFEMFDCNSDGFIGPLDLCRALRTLGFKISRDEAVQVVHDVNVEGRRKINFCEFLEIVIDRQGEDKDTYSEIMKGFEMFDLDDTGRISIEKLHNVCRDAGIKFTHKELEEMMEEADVNGDGYVDDSEFLQIMLKTNLF</sequence>
<keyword evidence="1" id="KW-0677">Repeat</keyword>